<comment type="caution">
    <text evidence="1">The sequence shown here is derived from an EMBL/GenBank/DDBJ whole genome shotgun (WGS) entry which is preliminary data.</text>
</comment>
<proteinExistence type="predicted"/>
<sequence length="156" mass="17256">MSVEQQQENPETRARQHWMGVLAKSAGSTLQQHWQALSLEPEYQFIRQPETGLTMLRGRVGGSGQPFNMGEMTLTRCAVRLASGTLGVSYVAGRSPQHAITAALADALLQEDDTQALLQHELIEPLQAHLHAEHQQRAAQANSTRVDFFTLVRGED</sequence>
<dbReference type="GO" id="GO:0019634">
    <property type="term" value="P:organic phosphonate metabolic process"/>
    <property type="evidence" value="ECO:0007669"/>
    <property type="project" value="InterPro"/>
</dbReference>
<dbReference type="AlphaFoldDB" id="A0A2P8F3B8"/>
<reference evidence="1 2" key="1">
    <citation type="submission" date="2018-03" db="EMBL/GenBank/DDBJ databases">
        <title>Genomic Encyclopedia of Archaeal and Bacterial Type Strains, Phase II (KMG-II): from individual species to whole genera.</title>
        <authorList>
            <person name="Goeker M."/>
        </authorList>
    </citation>
    <scope>NUCLEOTIDE SEQUENCE [LARGE SCALE GENOMIC DNA]</scope>
    <source>
        <strain evidence="1 2">DSM 17586</strain>
    </source>
</reference>
<gene>
    <name evidence="1" type="ORF">CLV44_102147</name>
</gene>
<dbReference type="OrthoDB" id="530475at2"/>
<dbReference type="Pfam" id="PF06754">
    <property type="entry name" value="PhnG"/>
    <property type="match status" value="1"/>
</dbReference>
<accession>A0A2P8F3B8</accession>
<keyword evidence="2" id="KW-1185">Reference proteome</keyword>
<evidence type="ECO:0000313" key="2">
    <source>
        <dbReference type="Proteomes" id="UP000242133"/>
    </source>
</evidence>
<dbReference type="EMBL" id="PYGI01000002">
    <property type="protein sequence ID" value="PSL16224.1"/>
    <property type="molecule type" value="Genomic_DNA"/>
</dbReference>
<name>A0A2P8F3B8_9GAMM</name>
<dbReference type="InterPro" id="IPR009609">
    <property type="entry name" value="Phosphonate_metab_PhnG"/>
</dbReference>
<dbReference type="NCBIfam" id="TIGR03293">
    <property type="entry name" value="PhnG_redo"/>
    <property type="match status" value="1"/>
</dbReference>
<organism evidence="1 2">
    <name type="scientific">Marinobacterium halophilum</name>
    <dbReference type="NCBI Taxonomy" id="267374"/>
    <lineage>
        <taxon>Bacteria</taxon>
        <taxon>Pseudomonadati</taxon>
        <taxon>Pseudomonadota</taxon>
        <taxon>Gammaproteobacteria</taxon>
        <taxon>Oceanospirillales</taxon>
        <taxon>Oceanospirillaceae</taxon>
        <taxon>Marinobacterium</taxon>
    </lineage>
</organism>
<dbReference type="GO" id="GO:0015716">
    <property type="term" value="P:organic phosphonate transport"/>
    <property type="evidence" value="ECO:0007669"/>
    <property type="project" value="InterPro"/>
</dbReference>
<evidence type="ECO:0000313" key="1">
    <source>
        <dbReference type="EMBL" id="PSL16224.1"/>
    </source>
</evidence>
<dbReference type="Proteomes" id="UP000242133">
    <property type="component" value="Unassembled WGS sequence"/>
</dbReference>
<protein>
    <submittedName>
        <fullName evidence="1">Methylphosphonate degradation complex subunit PhnG</fullName>
    </submittedName>
</protein>
<dbReference type="RefSeq" id="WP_106590442.1">
    <property type="nucleotide sequence ID" value="NZ_PYGI01000002.1"/>
</dbReference>